<dbReference type="Pfam" id="PF25610">
    <property type="entry name" value="HR1_TOCA"/>
    <property type="match status" value="1"/>
</dbReference>
<keyword evidence="9" id="KW-0472">Membrane</keyword>
<reference evidence="16" key="2">
    <citation type="submission" date="2021-08" db="EMBL/GenBank/DDBJ databases">
        <authorList>
            <person name="Eriksson T."/>
        </authorList>
    </citation>
    <scope>NUCLEOTIDE SEQUENCE</scope>
    <source>
        <strain evidence="16">Stoneville</strain>
        <tissue evidence="16">Whole head</tissue>
    </source>
</reference>
<evidence type="ECO:0000256" key="4">
    <source>
        <dbReference type="ARBA" id="ARBA00022443"/>
    </source>
</evidence>
<comment type="caution">
    <text evidence="16">The sequence shown here is derived from an EMBL/GenBank/DDBJ whole genome shotgun (WGS) entry which is preliminary data.</text>
</comment>
<feature type="compositionally biased region" description="Polar residues" evidence="13">
    <location>
        <begin position="898"/>
        <end position="909"/>
    </location>
</feature>
<dbReference type="GO" id="GO:0007165">
    <property type="term" value="P:signal transduction"/>
    <property type="evidence" value="ECO:0007669"/>
    <property type="project" value="InterPro"/>
</dbReference>
<evidence type="ECO:0000256" key="13">
    <source>
        <dbReference type="SAM" id="MobiDB-lite"/>
    </source>
</evidence>
<evidence type="ECO:0000259" key="15">
    <source>
        <dbReference type="PROSITE" id="PS51860"/>
    </source>
</evidence>
<dbReference type="EMBL" id="JABDTM020027610">
    <property type="protein sequence ID" value="KAH0810260.1"/>
    <property type="molecule type" value="Genomic_DNA"/>
</dbReference>
<evidence type="ECO:0000256" key="9">
    <source>
        <dbReference type="ARBA" id="ARBA00023136"/>
    </source>
</evidence>
<dbReference type="PANTHER" id="PTHR15735">
    <property type="entry name" value="FCH AND DOUBLE SH3 DOMAINS PROTEIN"/>
    <property type="match status" value="1"/>
</dbReference>
<dbReference type="PANTHER" id="PTHR15735:SF12">
    <property type="entry name" value="CDC42-INTERACTING PROTEIN 4, ISOFORM B"/>
    <property type="match status" value="1"/>
</dbReference>
<keyword evidence="5" id="KW-1003">Cell membrane</keyword>
<evidence type="ECO:0000256" key="3">
    <source>
        <dbReference type="ARBA" id="ARBA00009426"/>
    </source>
</evidence>
<evidence type="ECO:0000259" key="14">
    <source>
        <dbReference type="PROSITE" id="PS50002"/>
    </source>
</evidence>
<feature type="coiled-coil region" evidence="12">
    <location>
        <begin position="604"/>
        <end position="634"/>
    </location>
</feature>
<dbReference type="GO" id="GO:0006897">
    <property type="term" value="P:endocytosis"/>
    <property type="evidence" value="ECO:0007669"/>
    <property type="project" value="UniProtKB-KW"/>
</dbReference>
<dbReference type="SMART" id="SM00326">
    <property type="entry name" value="SH3"/>
    <property type="match status" value="1"/>
</dbReference>
<evidence type="ECO:0000256" key="1">
    <source>
        <dbReference type="ARBA" id="ARBA00004236"/>
    </source>
</evidence>
<dbReference type="Proteomes" id="UP000719412">
    <property type="component" value="Unassembled WGS sequence"/>
</dbReference>
<evidence type="ECO:0000313" key="17">
    <source>
        <dbReference type="Proteomes" id="UP000719412"/>
    </source>
</evidence>
<dbReference type="Pfam" id="PF00611">
    <property type="entry name" value="FCH"/>
    <property type="match status" value="1"/>
</dbReference>
<protein>
    <recommendedName>
        <fullName evidence="18">Formin-binding protein 1-like</fullName>
    </recommendedName>
</protein>
<evidence type="ECO:0000256" key="6">
    <source>
        <dbReference type="ARBA" id="ARBA00022490"/>
    </source>
</evidence>
<dbReference type="InterPro" id="IPR027267">
    <property type="entry name" value="AH/BAR_dom_sf"/>
</dbReference>
<dbReference type="InterPro" id="IPR036028">
    <property type="entry name" value="SH3-like_dom_sf"/>
</dbReference>
<comment type="similarity">
    <text evidence="3">Belongs to the FNBP1 family.</text>
</comment>
<dbReference type="AlphaFoldDB" id="A0A8J6L776"/>
<dbReference type="FunFam" id="2.30.30.40:FF:000203">
    <property type="entry name" value="Cdc42-interacting protein 4, isoform F"/>
    <property type="match status" value="1"/>
</dbReference>
<feature type="compositionally biased region" description="Polar residues" evidence="13">
    <location>
        <begin position="939"/>
        <end position="957"/>
    </location>
</feature>
<gene>
    <name evidence="16" type="ORF">GEV33_012531</name>
</gene>
<evidence type="ECO:0000256" key="10">
    <source>
        <dbReference type="PROSITE-ProRule" id="PRU00192"/>
    </source>
</evidence>
<evidence type="ECO:0000256" key="8">
    <source>
        <dbReference type="ARBA" id="ARBA00023054"/>
    </source>
</evidence>
<keyword evidence="7" id="KW-0254">Endocytosis</keyword>
<dbReference type="GO" id="GO:0005886">
    <property type="term" value="C:plasma membrane"/>
    <property type="evidence" value="ECO:0007669"/>
    <property type="project" value="UniProtKB-SubCell"/>
</dbReference>
<keyword evidence="4 10" id="KW-0728">SH3 domain</keyword>
<dbReference type="InterPro" id="IPR001452">
    <property type="entry name" value="SH3_domain"/>
</dbReference>
<dbReference type="Gene3D" id="1.20.1270.60">
    <property type="entry name" value="Arfaptin homology (AH) domain/BAR domain"/>
    <property type="match status" value="1"/>
</dbReference>
<keyword evidence="17" id="KW-1185">Reference proteome</keyword>
<evidence type="ECO:0000256" key="12">
    <source>
        <dbReference type="SAM" id="Coils"/>
    </source>
</evidence>
<feature type="domain" description="SH3" evidence="14">
    <location>
        <begin position="1000"/>
        <end position="1063"/>
    </location>
</feature>
<dbReference type="Gene3D" id="2.30.30.40">
    <property type="entry name" value="SH3 Domains"/>
    <property type="match status" value="1"/>
</dbReference>
<proteinExistence type="inferred from homology"/>
<name>A0A8J6L776_TENMO</name>
<dbReference type="Pfam" id="PF00018">
    <property type="entry name" value="SH3_1"/>
    <property type="match status" value="1"/>
</dbReference>
<evidence type="ECO:0000256" key="5">
    <source>
        <dbReference type="ARBA" id="ARBA00022475"/>
    </source>
</evidence>
<dbReference type="PROSITE" id="PS50002">
    <property type="entry name" value="SH3"/>
    <property type="match status" value="1"/>
</dbReference>
<evidence type="ECO:0000313" key="16">
    <source>
        <dbReference type="EMBL" id="KAH0810260.1"/>
    </source>
</evidence>
<dbReference type="GO" id="GO:0005737">
    <property type="term" value="C:cytoplasm"/>
    <property type="evidence" value="ECO:0007669"/>
    <property type="project" value="UniProtKB-SubCell"/>
</dbReference>
<dbReference type="CDD" id="cd11911">
    <property type="entry name" value="SH3_CIP4-like"/>
    <property type="match status" value="1"/>
</dbReference>
<evidence type="ECO:0000256" key="7">
    <source>
        <dbReference type="ARBA" id="ARBA00022583"/>
    </source>
</evidence>
<feature type="domain" description="REM-1" evidence="15">
    <location>
        <begin position="814"/>
        <end position="891"/>
    </location>
</feature>
<keyword evidence="6" id="KW-0963">Cytoplasm</keyword>
<dbReference type="CDD" id="cd11619">
    <property type="entry name" value="HR1_CIP4-like"/>
    <property type="match status" value="1"/>
</dbReference>
<dbReference type="InterPro" id="IPR001060">
    <property type="entry name" value="FCH_dom"/>
</dbReference>
<dbReference type="InterPro" id="IPR057870">
    <property type="entry name" value="HR1_TOCA"/>
</dbReference>
<reference evidence="16" key="1">
    <citation type="journal article" date="2020" name="J Insects Food Feed">
        <title>The yellow mealworm (Tenebrio molitor) genome: a resource for the emerging insects as food and feed industry.</title>
        <authorList>
            <person name="Eriksson T."/>
            <person name="Andere A."/>
            <person name="Kelstrup H."/>
            <person name="Emery V."/>
            <person name="Picard C."/>
        </authorList>
    </citation>
    <scope>NUCLEOTIDE SEQUENCE</scope>
    <source>
        <strain evidence="16">Stoneville</strain>
        <tissue evidence="16">Whole head</tissue>
    </source>
</reference>
<dbReference type="InterPro" id="IPR011072">
    <property type="entry name" value="HR1_rho-bd"/>
</dbReference>
<keyword evidence="8 11" id="KW-0175">Coiled coil</keyword>
<evidence type="ECO:0000256" key="11">
    <source>
        <dbReference type="PROSITE-ProRule" id="PRU01207"/>
    </source>
</evidence>
<dbReference type="PROSITE" id="PS51860">
    <property type="entry name" value="REM_1"/>
    <property type="match status" value="1"/>
</dbReference>
<feature type="region of interest" description="Disordered" evidence="13">
    <location>
        <begin position="898"/>
        <end position="990"/>
    </location>
</feature>
<dbReference type="CDD" id="cd07653">
    <property type="entry name" value="F-BAR_CIP4-like"/>
    <property type="match status" value="1"/>
</dbReference>
<accession>A0A8J6L776</accession>
<evidence type="ECO:0000256" key="2">
    <source>
        <dbReference type="ARBA" id="ARBA00004496"/>
    </source>
</evidence>
<comment type="subcellular location">
    <subcellularLocation>
        <location evidence="1">Cell membrane</location>
    </subcellularLocation>
    <subcellularLocation>
        <location evidence="2">Cytoplasm</location>
    </subcellularLocation>
</comment>
<dbReference type="SUPFAM" id="SSF103657">
    <property type="entry name" value="BAR/IMD domain-like"/>
    <property type="match status" value="2"/>
</dbReference>
<organism evidence="16 17">
    <name type="scientific">Tenebrio molitor</name>
    <name type="common">Yellow mealworm beetle</name>
    <dbReference type="NCBI Taxonomy" id="7067"/>
    <lineage>
        <taxon>Eukaryota</taxon>
        <taxon>Metazoa</taxon>
        <taxon>Ecdysozoa</taxon>
        <taxon>Arthropoda</taxon>
        <taxon>Hexapoda</taxon>
        <taxon>Insecta</taxon>
        <taxon>Pterygota</taxon>
        <taxon>Neoptera</taxon>
        <taxon>Endopterygota</taxon>
        <taxon>Coleoptera</taxon>
        <taxon>Polyphaga</taxon>
        <taxon>Cucujiformia</taxon>
        <taxon>Tenebrionidae</taxon>
        <taxon>Tenebrio</taxon>
    </lineage>
</organism>
<sequence length="1065" mass="119964">MHRNRDKSTAREYYFHCAGSVDLVTATVIHEKLICGLRAGDNKFVLHLVEVVSEDFPRAEGNGARKRLFGYLRIFFILPVRGDTVTHAPDAFEEFQPEDSHITCTFLWVIVKYQGLIWRVTRFSLGSFALFRLVCQAENQVGTSTESRGKSREVVGSKRMGVLNLSGFENDTLPVVHTLKKSFSEIFMNSFVHGDGEPDNLSPNIVLKDVQRSVKTRDFSRSSLREMSRPEKFSFKKFIETVAVWAVVPSCWNHKSSSLASSRAGRKNFSQQKRVWNFGLVVAVRTDEAISKNKRSVIVAEETKERMVAKLKMNHLEISTSALAFTKSVCLFQAPLVMAVPMSPYQICSSSQAVACTLTRIPQIRDQYDNLSIHTLKGIDFLERYGHFVKDRATIEYEYAAKLSAVGLYTLQNVEYGPSSCKCSERAEATECAWLQQDSLKGRDSRFNRRIPPEQDFVAFSPHFLRSQINLSDVYTGRLARKTCPSYSITLRLVKTYQPKKKDEEDYQFTSCRAFKILMNEINDLAGQHEVVAENLQANVIKELNALVKDIREERKVSMGKDQVVVLIRKYVLSLQLQIVNVFGKVEVNDVVYKKQLQEGHRLTQSLQTQLENLQRSKKAYDKAYRDNEKALENFQKADADLHLSRAEVEKQRANLSYKTQVCDTAKNEYAMQLQRTNELQRQHFRSGLPEVFRQLQELDEKRIKNIKNFIHGILKAADIINEKEDTILVIEKYKSGFLPPDDIPFEDLSKGGSDSGSANNINNIQISGKLKEGGYTVKGTITGKAMKKRAGIFHIFGSRGNAAISDGKEDLSDLPPNQRRKRLTQKVEELKGKVAQETAAKDGLMKMKGVYEANPALGDPMTIEGQLNECSHRLDKLQGELKRFQGYLEEAVKGIQSGQNNSLTNSPRLVNGSRHHRNSGGSAAEEESLSRSASDSSVTNPTINHNKQSAPGTPQLNHGPESGLGTSHTSLPGVDSDPDQYDGHPADPESEYYEADLLAPMGICKALYPFEATSEGSIPMAQDEELHLIEEDQGDGWTRVRRMHGEFEEGFVPTSYIETTLFNK</sequence>
<dbReference type="Gene3D" id="6.10.140.470">
    <property type="match status" value="1"/>
</dbReference>
<dbReference type="SUPFAM" id="SSF50044">
    <property type="entry name" value="SH3-domain"/>
    <property type="match status" value="1"/>
</dbReference>
<evidence type="ECO:0008006" key="18">
    <source>
        <dbReference type="Google" id="ProtNLM"/>
    </source>
</evidence>